<evidence type="ECO:0000256" key="2">
    <source>
        <dbReference type="ARBA" id="ARBA00023180"/>
    </source>
</evidence>
<dbReference type="Gene3D" id="2.60.40.420">
    <property type="entry name" value="Cupredoxins - blue copper proteins"/>
    <property type="match status" value="1"/>
</dbReference>
<dbReference type="Gramene" id="TraesLDM2A03G00755900.1">
    <property type="protein sequence ID" value="TraesLDM2A03G00755900.1"/>
    <property type="gene ID" value="TraesLDM2A03G00755900"/>
</dbReference>
<feature type="chain" id="PRO_5017227204" description="Phytocyanin domain-containing protein" evidence="4">
    <location>
        <begin position="25"/>
        <end position="194"/>
    </location>
</feature>
<dbReference type="PANTHER" id="PTHR33021">
    <property type="entry name" value="BLUE COPPER PROTEIN"/>
    <property type="match status" value="1"/>
</dbReference>
<sequence length="194" mass="19291">MAQAGVALALCALLLHGVAWEARAASYTVGNSAGWDISADLQSWAAAKIFNVGDVLVFTYSKTHTLDEVDAAGFKSCSAANALLSSSDGNTTVPLTAGGDRYFICGHQMHCLGGMKLHVHVTSPAGSTPQGAPAGTGAGAGAPLASPGAALGPAGGTDDDAGIPRLDLGGSHRVGVVWPALTALWLCLAAALLA</sequence>
<dbReference type="GO" id="GO:0046872">
    <property type="term" value="F:metal ion binding"/>
    <property type="evidence" value="ECO:0007669"/>
    <property type="project" value="UniProtKB-KW"/>
</dbReference>
<dbReference type="Gramene" id="TraesRN2A0100926300.1">
    <property type="protein sequence ID" value="TraesRN2A0100926300.1"/>
    <property type="gene ID" value="TraesRN2A0100926300"/>
</dbReference>
<dbReference type="Gramene" id="TraesCLE_scaffold_111677_01G000200.1">
    <property type="protein sequence ID" value="TraesCLE_scaffold_111677_01G000200.1"/>
    <property type="gene ID" value="TraesCLE_scaffold_111677_01G000200"/>
</dbReference>
<dbReference type="PROSITE" id="PS51485">
    <property type="entry name" value="PHYTOCYANIN"/>
    <property type="match status" value="1"/>
</dbReference>
<dbReference type="KEGG" id="taes:123185790"/>
<keyword evidence="4" id="KW-0732">Signal</keyword>
<dbReference type="STRING" id="4565.A0A3B6B3C9"/>
<dbReference type="SUPFAM" id="SSF49503">
    <property type="entry name" value="Cupredoxins"/>
    <property type="match status" value="1"/>
</dbReference>
<dbReference type="Proteomes" id="UP000019116">
    <property type="component" value="Chromosome 2A"/>
</dbReference>
<dbReference type="FunFam" id="2.60.40.420:FF:000003">
    <property type="entry name" value="Blue copper"/>
    <property type="match status" value="1"/>
</dbReference>
<keyword evidence="3" id="KW-1133">Transmembrane helix</keyword>
<evidence type="ECO:0000256" key="3">
    <source>
        <dbReference type="SAM" id="Phobius"/>
    </source>
</evidence>
<feature type="signal peptide" evidence="4">
    <location>
        <begin position="1"/>
        <end position="24"/>
    </location>
</feature>
<dbReference type="Gramene" id="TraesSTA2A03G00751450.1">
    <property type="protein sequence ID" value="TraesSTA2A03G00751450.1"/>
    <property type="gene ID" value="TraesSTA2A03G00751450"/>
</dbReference>
<keyword evidence="3" id="KW-0812">Transmembrane</keyword>
<evidence type="ECO:0000313" key="6">
    <source>
        <dbReference type="EnsemblPlants" id="TraesCS2A02G392600.1"/>
    </source>
</evidence>
<dbReference type="AlphaFoldDB" id="A0A3B6B3C9"/>
<dbReference type="Pfam" id="PF02298">
    <property type="entry name" value="Cu_bind_like"/>
    <property type="match status" value="1"/>
</dbReference>
<dbReference type="GO" id="GO:0005886">
    <property type="term" value="C:plasma membrane"/>
    <property type="evidence" value="ECO:0000318"/>
    <property type="project" value="GO_Central"/>
</dbReference>
<dbReference type="OMA" id="CRTESKH"/>
<reference evidence="6" key="1">
    <citation type="submission" date="2018-08" db="EMBL/GenBank/DDBJ databases">
        <authorList>
            <person name="Rossello M."/>
        </authorList>
    </citation>
    <scope>NUCLEOTIDE SEQUENCE [LARGE SCALE GENOMIC DNA]</scope>
    <source>
        <strain evidence="6">cv. Chinese Spring</strain>
    </source>
</reference>
<dbReference type="Gramene" id="TraesJUL2A03G00757820.1">
    <property type="protein sequence ID" value="TraesJUL2A03G00757820.1"/>
    <property type="gene ID" value="TraesJUL2A03G00757820"/>
</dbReference>
<dbReference type="Gramene" id="TraesCS2A03G0946800.1">
    <property type="protein sequence ID" value="TraesCS2A03G0946800.1.CDS"/>
    <property type="gene ID" value="TraesCS2A03G0946800"/>
</dbReference>
<dbReference type="Gramene" id="TraesROB_scaffold_089648_01G000200.1">
    <property type="protein sequence ID" value="TraesROB_scaffold_089648_01G000200.1"/>
    <property type="gene ID" value="TraesROB_scaffold_089648_01G000200"/>
</dbReference>
<dbReference type="CDD" id="cd04216">
    <property type="entry name" value="Phytocyanin"/>
    <property type="match status" value="1"/>
</dbReference>
<dbReference type="Gramene" id="TraesSYM2A03G00760910.1">
    <property type="protein sequence ID" value="TraesSYM2A03G00760910.1"/>
    <property type="gene ID" value="TraesSYM2A03G00760910"/>
</dbReference>
<evidence type="ECO:0000259" key="5">
    <source>
        <dbReference type="PROSITE" id="PS51485"/>
    </source>
</evidence>
<protein>
    <recommendedName>
        <fullName evidence="5">Phytocyanin domain-containing protein</fullName>
    </recommendedName>
</protein>
<dbReference type="EnsemblPlants" id="TraesCS2A02G392600.1">
    <property type="protein sequence ID" value="TraesCS2A02G392600.1"/>
    <property type="gene ID" value="TraesCS2A02G392600"/>
</dbReference>
<dbReference type="Gramene" id="TraesCAD_scaffold_101285_01G000400.1">
    <property type="protein sequence ID" value="TraesCAD_scaffold_101285_01G000400.1"/>
    <property type="gene ID" value="TraesCAD_scaffold_101285_01G000400"/>
</dbReference>
<dbReference type="RefSeq" id="XP_044453549.1">
    <property type="nucleotide sequence ID" value="XM_044597614.1"/>
</dbReference>
<feature type="transmembrane region" description="Helical" evidence="3">
    <location>
        <begin position="176"/>
        <end position="193"/>
    </location>
</feature>
<dbReference type="InterPro" id="IPR003245">
    <property type="entry name" value="Phytocyanin_dom"/>
</dbReference>
<dbReference type="InterPro" id="IPR008972">
    <property type="entry name" value="Cupredoxin"/>
</dbReference>
<organism evidence="6">
    <name type="scientific">Triticum aestivum</name>
    <name type="common">Wheat</name>
    <dbReference type="NCBI Taxonomy" id="4565"/>
    <lineage>
        <taxon>Eukaryota</taxon>
        <taxon>Viridiplantae</taxon>
        <taxon>Streptophyta</taxon>
        <taxon>Embryophyta</taxon>
        <taxon>Tracheophyta</taxon>
        <taxon>Spermatophyta</taxon>
        <taxon>Magnoliopsida</taxon>
        <taxon>Liliopsida</taxon>
        <taxon>Poales</taxon>
        <taxon>Poaceae</taxon>
        <taxon>BOP clade</taxon>
        <taxon>Pooideae</taxon>
        <taxon>Triticodae</taxon>
        <taxon>Triticeae</taxon>
        <taxon>Triticinae</taxon>
        <taxon>Triticum</taxon>
    </lineage>
</organism>
<keyword evidence="1" id="KW-0479">Metal-binding</keyword>
<proteinExistence type="predicted"/>
<dbReference type="SMR" id="A0A3B6B3C9"/>
<dbReference type="Gramene" id="TraesPARA_EIv1.0_0370860.1">
    <property type="protein sequence ID" value="TraesPARA_EIv1.0_0370860.1.CDS"/>
    <property type="gene ID" value="TraesPARA_EIv1.0_0370860"/>
</dbReference>
<name>A0A3B6B3C9_WHEAT</name>
<dbReference type="Gramene" id="TraesARI2A03G00761020.1">
    <property type="protein sequence ID" value="TraesARI2A03G00761020.1"/>
    <property type="gene ID" value="TraesARI2A03G00761020"/>
</dbReference>
<accession>A0A3B6B3C9</accession>
<dbReference type="GeneID" id="123185790"/>
<gene>
    <name evidence="6" type="primary">LOC123185790</name>
</gene>
<dbReference type="Gramene" id="TraesNOR2A03G00763160.1">
    <property type="protein sequence ID" value="TraesNOR2A03G00763160.1"/>
    <property type="gene ID" value="TraesNOR2A03G00763160"/>
</dbReference>
<keyword evidence="7" id="KW-1185">Reference proteome</keyword>
<evidence type="ECO:0000256" key="4">
    <source>
        <dbReference type="SAM" id="SignalP"/>
    </source>
</evidence>
<dbReference type="PANTHER" id="PTHR33021:SF502">
    <property type="entry name" value="OSJNBA0079A21.6 PROTEIN"/>
    <property type="match status" value="1"/>
</dbReference>
<reference evidence="6" key="2">
    <citation type="submission" date="2018-10" db="UniProtKB">
        <authorList>
            <consortium name="EnsemblPlants"/>
        </authorList>
    </citation>
    <scope>IDENTIFICATION</scope>
</reference>
<keyword evidence="3" id="KW-0472">Membrane</keyword>
<dbReference type="Gramene" id="TraesCS2A02G392600.1">
    <property type="protein sequence ID" value="TraesCS2A02G392600.1"/>
    <property type="gene ID" value="TraesCS2A02G392600"/>
</dbReference>
<keyword evidence="2" id="KW-0325">Glycoprotein</keyword>
<feature type="domain" description="Phytocyanin" evidence="5">
    <location>
        <begin position="25"/>
        <end position="123"/>
    </location>
</feature>
<dbReference type="GO" id="GO:0009055">
    <property type="term" value="F:electron transfer activity"/>
    <property type="evidence" value="ECO:0007669"/>
    <property type="project" value="InterPro"/>
</dbReference>
<evidence type="ECO:0000256" key="1">
    <source>
        <dbReference type="ARBA" id="ARBA00022723"/>
    </source>
</evidence>
<dbReference type="InterPro" id="IPR039391">
    <property type="entry name" value="Phytocyanin-like"/>
</dbReference>
<evidence type="ECO:0000313" key="7">
    <source>
        <dbReference type="Proteomes" id="UP000019116"/>
    </source>
</evidence>